<feature type="transmembrane region" description="Helical" evidence="2">
    <location>
        <begin position="72"/>
        <end position="91"/>
    </location>
</feature>
<evidence type="ECO:0000313" key="3">
    <source>
        <dbReference type="EMBL" id="RAN32305.1"/>
    </source>
</evidence>
<feature type="transmembrane region" description="Helical" evidence="2">
    <location>
        <begin position="222"/>
        <end position="242"/>
    </location>
</feature>
<organism evidence="3 4">
    <name type="scientific">Hyphomonas pacifica</name>
    <dbReference type="NCBI Taxonomy" id="1280941"/>
    <lineage>
        <taxon>Bacteria</taxon>
        <taxon>Pseudomonadati</taxon>
        <taxon>Pseudomonadota</taxon>
        <taxon>Alphaproteobacteria</taxon>
        <taxon>Hyphomonadales</taxon>
        <taxon>Hyphomonadaceae</taxon>
        <taxon>Hyphomonas</taxon>
    </lineage>
</organism>
<dbReference type="AlphaFoldDB" id="A0A062TVR1"/>
<keyword evidence="2" id="KW-1133">Transmembrane helix</keyword>
<comment type="caution">
    <text evidence="3">The sequence shown here is derived from an EMBL/GenBank/DDBJ whole genome shotgun (WGS) entry which is preliminary data.</text>
</comment>
<accession>A0A328JSF8</accession>
<keyword evidence="4" id="KW-1185">Reference proteome</keyword>
<feature type="region of interest" description="Disordered" evidence="1">
    <location>
        <begin position="285"/>
        <end position="310"/>
    </location>
</feature>
<feature type="transmembrane region" description="Helical" evidence="2">
    <location>
        <begin position="191"/>
        <end position="210"/>
    </location>
</feature>
<evidence type="ECO:0000313" key="4">
    <source>
        <dbReference type="Proteomes" id="UP000249123"/>
    </source>
</evidence>
<feature type="transmembrane region" description="Helical" evidence="2">
    <location>
        <begin position="167"/>
        <end position="185"/>
    </location>
</feature>
<reference evidence="3 4" key="1">
    <citation type="submission" date="2013-04" db="EMBL/GenBank/DDBJ databases">
        <title>Hyphomonas sp. T24B3 Genome Sequencing.</title>
        <authorList>
            <person name="Lai Q."/>
            <person name="Shao Z."/>
        </authorList>
    </citation>
    <scope>NUCLEOTIDE SEQUENCE [LARGE SCALE GENOMIC DNA]</scope>
    <source>
        <strain evidence="3 4">T24B3</strain>
    </source>
</reference>
<dbReference type="eggNOG" id="COG3739">
    <property type="taxonomic scope" value="Bacteria"/>
</dbReference>
<dbReference type="EMBL" id="AWFB01000034">
    <property type="protein sequence ID" value="RAN32305.1"/>
    <property type="molecule type" value="Genomic_DNA"/>
</dbReference>
<dbReference type="STRING" id="1280941.HY2_09610"/>
<dbReference type="PIRSF" id="PIRSF009141">
    <property type="entry name" value="UCP009141"/>
    <property type="match status" value="1"/>
</dbReference>
<proteinExistence type="predicted"/>
<accession>A0A062TVR1</accession>
<sequence length="310" mass="34952">MTSEGTTSTRAQTYLHAARAALHARCVKGPWSQAAFELVAFGIKQAWACLFGGLMLGLLLGTFLWYPENAALSRYDALVLGAVSIQIMMLWTGLETWEEAKIIFVFHIVGTVMELFKTAHGSWIYPEDSVLRIGAVPLFTGFMYAAVGSYLARVWRIFDFRFDRFPPLWMQGVLATAIYVNFFAHHWLPDIRIALFIATALIYGPCLVWFRADETHRPMPLVIGFLLVALFIWLAENLGTFARAWAYPGQEHGWQMVSLSKLGSWYLLMIISFVLVAAIHKGTRRVPGGPSDEDPEAARREPGRDRLPHL</sequence>
<protein>
    <submittedName>
        <fullName evidence="3">Uncharacterized protein</fullName>
    </submittedName>
</protein>
<name>A0A062TVR1_9PROT</name>
<dbReference type="OrthoDB" id="1550598at2"/>
<feature type="transmembrane region" description="Helical" evidence="2">
    <location>
        <begin position="262"/>
        <end position="279"/>
    </location>
</feature>
<keyword evidence="2" id="KW-0472">Membrane</keyword>
<keyword evidence="2" id="KW-0812">Transmembrane</keyword>
<gene>
    <name evidence="3" type="ORF">HY3_02985</name>
</gene>
<feature type="transmembrane region" description="Helical" evidence="2">
    <location>
        <begin position="131"/>
        <end position="155"/>
    </location>
</feature>
<dbReference type="RefSeq" id="WP_081814904.1">
    <property type="nucleotide sequence ID" value="NZ_AWFA01000008.1"/>
</dbReference>
<evidence type="ECO:0000256" key="2">
    <source>
        <dbReference type="SAM" id="Phobius"/>
    </source>
</evidence>
<feature type="transmembrane region" description="Helical" evidence="2">
    <location>
        <begin position="103"/>
        <end position="125"/>
    </location>
</feature>
<dbReference type="Pfam" id="PF05675">
    <property type="entry name" value="DUF817"/>
    <property type="match status" value="1"/>
</dbReference>
<dbReference type="Proteomes" id="UP000249123">
    <property type="component" value="Unassembled WGS sequence"/>
</dbReference>
<dbReference type="InterPro" id="IPR008535">
    <property type="entry name" value="DUF817"/>
</dbReference>
<feature type="transmembrane region" description="Helical" evidence="2">
    <location>
        <begin position="46"/>
        <end position="66"/>
    </location>
</feature>
<evidence type="ECO:0000256" key="1">
    <source>
        <dbReference type="SAM" id="MobiDB-lite"/>
    </source>
</evidence>
<feature type="compositionally biased region" description="Basic and acidic residues" evidence="1">
    <location>
        <begin position="296"/>
        <end position="310"/>
    </location>
</feature>